<sequence length="100" mass="11677">MDLLRKQEFACFYPEQAHPREIGYVDLMRLESDNALWNDGLFSKKNQPWAVDVNTQHCIWVGDMQNNEVGYPSALNTQASHQFILVDAQHIPQQLYSTFY</sequence>
<dbReference type="AlphaFoldDB" id="A0A0L6VW20"/>
<evidence type="ECO:0000313" key="2">
    <source>
        <dbReference type="Proteomes" id="UP000037035"/>
    </source>
</evidence>
<keyword evidence="2" id="KW-1185">Reference proteome</keyword>
<dbReference type="EMBL" id="LAVV01000305">
    <property type="protein sequence ID" value="KNZ64455.1"/>
    <property type="molecule type" value="Genomic_DNA"/>
</dbReference>
<dbReference type="Proteomes" id="UP000037035">
    <property type="component" value="Unassembled WGS sequence"/>
</dbReference>
<reference evidence="1 2" key="1">
    <citation type="submission" date="2015-08" db="EMBL/GenBank/DDBJ databases">
        <title>Next Generation Sequencing and Analysis of the Genome of Puccinia sorghi L Schw, the Causal Agent of Maize Common Rust.</title>
        <authorList>
            <person name="Rochi L."/>
            <person name="Burguener G."/>
            <person name="Darino M."/>
            <person name="Turjanski A."/>
            <person name="Kreff E."/>
            <person name="Dieguez M.J."/>
            <person name="Sacco F."/>
        </authorList>
    </citation>
    <scope>NUCLEOTIDE SEQUENCE [LARGE SCALE GENOMIC DNA]</scope>
    <source>
        <strain evidence="1 2">RO10H11247</strain>
    </source>
</reference>
<dbReference type="VEuPathDB" id="FungiDB:VP01_10275g1"/>
<proteinExistence type="predicted"/>
<accession>A0A0L6VW20</accession>
<evidence type="ECO:0000313" key="1">
    <source>
        <dbReference type="EMBL" id="KNZ64455.1"/>
    </source>
</evidence>
<comment type="caution">
    <text evidence="1">The sequence shown here is derived from an EMBL/GenBank/DDBJ whole genome shotgun (WGS) entry which is preliminary data.</text>
</comment>
<dbReference type="OrthoDB" id="2506732at2759"/>
<gene>
    <name evidence="1" type="ORF">VP01_10275g1</name>
</gene>
<dbReference type="STRING" id="27349.A0A0L6VW20"/>
<protein>
    <submittedName>
        <fullName evidence="1">Uncharacterized protein</fullName>
    </submittedName>
</protein>
<organism evidence="1 2">
    <name type="scientific">Puccinia sorghi</name>
    <dbReference type="NCBI Taxonomy" id="27349"/>
    <lineage>
        <taxon>Eukaryota</taxon>
        <taxon>Fungi</taxon>
        <taxon>Dikarya</taxon>
        <taxon>Basidiomycota</taxon>
        <taxon>Pucciniomycotina</taxon>
        <taxon>Pucciniomycetes</taxon>
        <taxon>Pucciniales</taxon>
        <taxon>Pucciniaceae</taxon>
        <taxon>Puccinia</taxon>
    </lineage>
</organism>
<name>A0A0L6VW20_9BASI</name>